<dbReference type="InterPro" id="IPR050846">
    <property type="entry name" value="TLCD"/>
</dbReference>
<feature type="transmembrane region" description="Helical" evidence="6">
    <location>
        <begin position="64"/>
        <end position="86"/>
    </location>
</feature>
<evidence type="ECO:0000313" key="8">
    <source>
        <dbReference type="EMBL" id="KIK08767.1"/>
    </source>
</evidence>
<dbReference type="EMBL" id="KN838541">
    <property type="protein sequence ID" value="KIK08767.1"/>
    <property type="molecule type" value="Genomic_DNA"/>
</dbReference>
<evidence type="ECO:0000313" key="9">
    <source>
        <dbReference type="Proteomes" id="UP000054477"/>
    </source>
</evidence>
<dbReference type="GO" id="GO:0055088">
    <property type="term" value="P:lipid homeostasis"/>
    <property type="evidence" value="ECO:0007669"/>
    <property type="project" value="TreeGrafter"/>
</dbReference>
<dbReference type="OrthoDB" id="10266980at2759"/>
<evidence type="ECO:0000256" key="4">
    <source>
        <dbReference type="ARBA" id="ARBA00023136"/>
    </source>
</evidence>
<proteinExistence type="predicted"/>
<evidence type="ECO:0000256" key="3">
    <source>
        <dbReference type="ARBA" id="ARBA00022989"/>
    </source>
</evidence>
<evidence type="ECO:0000256" key="5">
    <source>
        <dbReference type="PROSITE-ProRule" id="PRU00205"/>
    </source>
</evidence>
<dbReference type="GO" id="GO:0005783">
    <property type="term" value="C:endoplasmic reticulum"/>
    <property type="evidence" value="ECO:0007669"/>
    <property type="project" value="TreeGrafter"/>
</dbReference>
<protein>
    <submittedName>
        <fullName evidence="8">Unplaced genomic scaffold K443scaffold_6, whole genome shotgun sequence</fullName>
    </submittedName>
</protein>
<name>A0A0C9YE95_9AGAR</name>
<dbReference type="InterPro" id="IPR006634">
    <property type="entry name" value="TLC-dom"/>
</dbReference>
<organism evidence="8 9">
    <name type="scientific">Laccaria amethystina LaAM-08-1</name>
    <dbReference type="NCBI Taxonomy" id="1095629"/>
    <lineage>
        <taxon>Eukaryota</taxon>
        <taxon>Fungi</taxon>
        <taxon>Dikarya</taxon>
        <taxon>Basidiomycota</taxon>
        <taxon>Agaricomycotina</taxon>
        <taxon>Agaricomycetes</taxon>
        <taxon>Agaricomycetidae</taxon>
        <taxon>Agaricales</taxon>
        <taxon>Agaricineae</taxon>
        <taxon>Hydnangiaceae</taxon>
        <taxon>Laccaria</taxon>
    </lineage>
</organism>
<dbReference type="SMART" id="SM00724">
    <property type="entry name" value="TLC"/>
    <property type="match status" value="1"/>
</dbReference>
<feature type="transmembrane region" description="Helical" evidence="6">
    <location>
        <begin position="223"/>
        <end position="244"/>
    </location>
</feature>
<gene>
    <name evidence="8" type="ORF">K443DRAFT_84436</name>
</gene>
<feature type="domain" description="TLC" evidence="7">
    <location>
        <begin position="59"/>
        <end position="256"/>
    </location>
</feature>
<evidence type="ECO:0000256" key="6">
    <source>
        <dbReference type="SAM" id="Phobius"/>
    </source>
</evidence>
<dbReference type="STRING" id="1095629.A0A0C9YE95"/>
<accession>A0A0C9YE95</accession>
<dbReference type="GO" id="GO:0016020">
    <property type="term" value="C:membrane"/>
    <property type="evidence" value="ECO:0007669"/>
    <property type="project" value="UniProtKB-SubCell"/>
</dbReference>
<dbReference type="Proteomes" id="UP000054477">
    <property type="component" value="Unassembled WGS sequence"/>
</dbReference>
<keyword evidence="4 5" id="KW-0472">Membrane</keyword>
<sequence>MGLQFIDAFASEKLGLTKLPPYLPTFYWSFVGFLFVHQVFAPWASNRWFPRAYAGKGKMAKNNWSVHVVSQVHTIIILPLSLWCILNESPERMSDRAFGWEKNIGYTHAVACGYFLWDTLDAAINFTDIGFVVHGLVCFLIYITSFTPFVAYYGTRFLVWEASTFFLNIHWFLDKTGQTGSRAQLVNSLFLLSTFFGVRLIYGGAVSYQFFNTLLGVGDNIPLAYRLVYGLGNFVLQGLNWFWFTKMIFAIRKRFSSTDERTKLIGQKGNGIAHVENGA</sequence>
<dbReference type="PROSITE" id="PS50922">
    <property type="entry name" value="TLC"/>
    <property type="match status" value="1"/>
</dbReference>
<feature type="transmembrane region" description="Helical" evidence="6">
    <location>
        <begin position="131"/>
        <end position="151"/>
    </location>
</feature>
<evidence type="ECO:0000256" key="2">
    <source>
        <dbReference type="ARBA" id="ARBA00022692"/>
    </source>
</evidence>
<evidence type="ECO:0000259" key="7">
    <source>
        <dbReference type="PROSITE" id="PS50922"/>
    </source>
</evidence>
<dbReference type="PANTHER" id="PTHR13439:SF0">
    <property type="entry name" value="TOPOISOMERASE I DAMAGE AFFECTED PROTEIN 4"/>
    <property type="match status" value="1"/>
</dbReference>
<dbReference type="AlphaFoldDB" id="A0A0C9YE95"/>
<feature type="transmembrane region" description="Helical" evidence="6">
    <location>
        <begin position="185"/>
        <end position="211"/>
    </location>
</feature>
<reference evidence="9" key="2">
    <citation type="submission" date="2015-01" db="EMBL/GenBank/DDBJ databases">
        <title>Evolutionary Origins and Diversification of the Mycorrhizal Mutualists.</title>
        <authorList>
            <consortium name="DOE Joint Genome Institute"/>
            <consortium name="Mycorrhizal Genomics Consortium"/>
            <person name="Kohler A."/>
            <person name="Kuo A."/>
            <person name="Nagy L.G."/>
            <person name="Floudas D."/>
            <person name="Copeland A."/>
            <person name="Barry K.W."/>
            <person name="Cichocki N."/>
            <person name="Veneault-Fourrey C."/>
            <person name="LaButti K."/>
            <person name="Lindquist E.A."/>
            <person name="Lipzen A."/>
            <person name="Lundell T."/>
            <person name="Morin E."/>
            <person name="Murat C."/>
            <person name="Riley R."/>
            <person name="Ohm R."/>
            <person name="Sun H."/>
            <person name="Tunlid A."/>
            <person name="Henrissat B."/>
            <person name="Grigoriev I.V."/>
            <person name="Hibbett D.S."/>
            <person name="Martin F."/>
        </authorList>
    </citation>
    <scope>NUCLEOTIDE SEQUENCE [LARGE SCALE GENOMIC DNA]</scope>
    <source>
        <strain evidence="9">LaAM-08-1</strain>
    </source>
</reference>
<reference evidence="8 9" key="1">
    <citation type="submission" date="2014-04" db="EMBL/GenBank/DDBJ databases">
        <authorList>
            <consortium name="DOE Joint Genome Institute"/>
            <person name="Kuo A."/>
            <person name="Kohler A."/>
            <person name="Nagy L.G."/>
            <person name="Floudas D."/>
            <person name="Copeland A."/>
            <person name="Barry K.W."/>
            <person name="Cichocki N."/>
            <person name="Veneault-Fourrey C."/>
            <person name="LaButti K."/>
            <person name="Lindquist E.A."/>
            <person name="Lipzen A."/>
            <person name="Lundell T."/>
            <person name="Morin E."/>
            <person name="Murat C."/>
            <person name="Sun H."/>
            <person name="Tunlid A."/>
            <person name="Henrissat B."/>
            <person name="Grigoriev I.V."/>
            <person name="Hibbett D.S."/>
            <person name="Martin F."/>
            <person name="Nordberg H.P."/>
            <person name="Cantor M.N."/>
            <person name="Hua S.X."/>
        </authorList>
    </citation>
    <scope>NUCLEOTIDE SEQUENCE [LARGE SCALE GENOMIC DNA]</scope>
    <source>
        <strain evidence="8 9">LaAM-08-1</strain>
    </source>
</reference>
<dbReference type="HOGENOM" id="CLU_034597_0_1_1"/>
<keyword evidence="3 6" id="KW-1133">Transmembrane helix</keyword>
<evidence type="ECO:0000256" key="1">
    <source>
        <dbReference type="ARBA" id="ARBA00004141"/>
    </source>
</evidence>
<dbReference type="PANTHER" id="PTHR13439">
    <property type="entry name" value="CT120 PROTEIN"/>
    <property type="match status" value="1"/>
</dbReference>
<keyword evidence="9" id="KW-1185">Reference proteome</keyword>
<comment type="subcellular location">
    <subcellularLocation>
        <location evidence="1">Membrane</location>
        <topology evidence="1">Multi-pass membrane protein</topology>
    </subcellularLocation>
</comment>
<keyword evidence="2 5" id="KW-0812">Transmembrane</keyword>
<dbReference type="Pfam" id="PF03798">
    <property type="entry name" value="TRAM_LAG1_CLN8"/>
    <property type="match status" value="1"/>
</dbReference>
<feature type="transmembrane region" description="Helical" evidence="6">
    <location>
        <begin position="26"/>
        <end position="44"/>
    </location>
</feature>